<reference evidence="1 2" key="1">
    <citation type="submission" date="2016-10" db="EMBL/GenBank/DDBJ databases">
        <authorList>
            <person name="de Groot N.N."/>
        </authorList>
    </citation>
    <scope>NUCLEOTIDE SEQUENCE [LARGE SCALE GENOMIC DNA]</scope>
    <source>
        <strain evidence="1 2">DSM 27078</strain>
    </source>
</reference>
<gene>
    <name evidence="1" type="ORF">SAMN05444005_106138</name>
</gene>
<dbReference type="Proteomes" id="UP000198648">
    <property type="component" value="Unassembled WGS sequence"/>
</dbReference>
<keyword evidence="2" id="KW-1185">Reference proteome</keyword>
<proteinExistence type="predicted"/>
<dbReference type="OrthoDB" id="1493702at2"/>
<dbReference type="EMBL" id="FOEI01000006">
    <property type="protein sequence ID" value="SEQ10621.1"/>
    <property type="molecule type" value="Genomic_DNA"/>
</dbReference>
<dbReference type="RefSeq" id="WP_143065651.1">
    <property type="nucleotide sequence ID" value="NZ_FOEI01000006.1"/>
</dbReference>
<protein>
    <submittedName>
        <fullName evidence="1">Uncharacterized protein</fullName>
    </submittedName>
</protein>
<dbReference type="STRING" id="1299341.SAMN05444005_106138"/>
<name>A0A1H9DB79_9FLAO</name>
<evidence type="ECO:0000313" key="1">
    <source>
        <dbReference type="EMBL" id="SEQ10621.1"/>
    </source>
</evidence>
<evidence type="ECO:0000313" key="2">
    <source>
        <dbReference type="Proteomes" id="UP000198648"/>
    </source>
</evidence>
<sequence length="217" mass="25592">MIRIVISCIAILSTIFYCVWEQNKTNTIMNENCIEVYLYKEFITPEHNIPLKESEYYRINKNSELKDIDEVYLNRLAFDTIKKKIVVKHGGFKNKLNLIESKPFINNNEIICFQNTAKPLSTAIISKKKILPKVINYKIWDNHLKQFVILVNKKPIINGYLYCVLSSSICENTNILIYTKDELILLNFKDRNLTNINLQKDYPELYQAFKNTNRLIE</sequence>
<accession>A0A1H9DB79</accession>
<organism evidence="1 2">
    <name type="scientific">Flavobacterium urocaniciphilum</name>
    <dbReference type="NCBI Taxonomy" id="1299341"/>
    <lineage>
        <taxon>Bacteria</taxon>
        <taxon>Pseudomonadati</taxon>
        <taxon>Bacteroidota</taxon>
        <taxon>Flavobacteriia</taxon>
        <taxon>Flavobacteriales</taxon>
        <taxon>Flavobacteriaceae</taxon>
        <taxon>Flavobacterium</taxon>
    </lineage>
</organism>
<dbReference type="AlphaFoldDB" id="A0A1H9DB79"/>